<dbReference type="EMBL" id="BGPR01006723">
    <property type="protein sequence ID" value="GBN21350.1"/>
    <property type="molecule type" value="Genomic_DNA"/>
</dbReference>
<evidence type="ECO:0000313" key="2">
    <source>
        <dbReference type="Proteomes" id="UP000499080"/>
    </source>
</evidence>
<sequence>MEIGIAAWGSWNSNELKIQHLMRRFGPRTRVAKQNGYSSAELLMGSKLRTNLSMAKKSLMPKIPKAEDIRKELKYGVNEKQYYDKHHRVKDLQELEPGQVVWMVLWNLRTASLALSH</sequence>
<proteinExistence type="predicted"/>
<dbReference type="AlphaFoldDB" id="A0A4Y2M4J8"/>
<dbReference type="OrthoDB" id="8038132at2759"/>
<gene>
    <name evidence="1" type="ORF">AVEN_131650_1</name>
</gene>
<keyword evidence="2" id="KW-1185">Reference proteome</keyword>
<dbReference type="Proteomes" id="UP000499080">
    <property type="component" value="Unassembled WGS sequence"/>
</dbReference>
<comment type="caution">
    <text evidence="1">The sequence shown here is derived from an EMBL/GenBank/DDBJ whole genome shotgun (WGS) entry which is preliminary data.</text>
</comment>
<reference evidence="1 2" key="1">
    <citation type="journal article" date="2019" name="Sci. Rep.">
        <title>Orb-weaving spider Araneus ventricosus genome elucidates the spidroin gene catalogue.</title>
        <authorList>
            <person name="Kono N."/>
            <person name="Nakamura H."/>
            <person name="Ohtoshi R."/>
            <person name="Moran D.A.P."/>
            <person name="Shinohara A."/>
            <person name="Yoshida Y."/>
            <person name="Fujiwara M."/>
            <person name="Mori M."/>
            <person name="Tomita M."/>
            <person name="Arakawa K."/>
        </authorList>
    </citation>
    <scope>NUCLEOTIDE SEQUENCE [LARGE SCALE GENOMIC DNA]</scope>
</reference>
<accession>A0A4Y2M4J8</accession>
<evidence type="ECO:0000313" key="1">
    <source>
        <dbReference type="EMBL" id="GBN21350.1"/>
    </source>
</evidence>
<name>A0A4Y2M4J8_ARAVE</name>
<organism evidence="1 2">
    <name type="scientific">Araneus ventricosus</name>
    <name type="common">Orbweaver spider</name>
    <name type="synonym">Epeira ventricosa</name>
    <dbReference type="NCBI Taxonomy" id="182803"/>
    <lineage>
        <taxon>Eukaryota</taxon>
        <taxon>Metazoa</taxon>
        <taxon>Ecdysozoa</taxon>
        <taxon>Arthropoda</taxon>
        <taxon>Chelicerata</taxon>
        <taxon>Arachnida</taxon>
        <taxon>Araneae</taxon>
        <taxon>Araneomorphae</taxon>
        <taxon>Entelegynae</taxon>
        <taxon>Araneoidea</taxon>
        <taxon>Araneidae</taxon>
        <taxon>Araneus</taxon>
    </lineage>
</organism>
<protein>
    <submittedName>
        <fullName evidence="1">Uncharacterized protein</fullName>
    </submittedName>
</protein>